<sequence length="157" mass="18472">MSDLSRDFLKSPCNSMYFISVLEPKETINLHDIESQPRCSELDALSVDYDQSLFHAQKKFHMKLEEHGLISNLDTENQSKEFTFYSPQNKVFIKRDFISSKNLKKFNPKNKLLQDPLEVDFKSMAEKGKPRSFYKKKFKIEEKTNKNNFCTKACEII</sequence>
<evidence type="ECO:0000313" key="1">
    <source>
        <dbReference type="EMBL" id="OMJ86928.1"/>
    </source>
</evidence>
<organism evidence="1 2">
    <name type="scientific">Stentor coeruleus</name>
    <dbReference type="NCBI Taxonomy" id="5963"/>
    <lineage>
        <taxon>Eukaryota</taxon>
        <taxon>Sar</taxon>
        <taxon>Alveolata</taxon>
        <taxon>Ciliophora</taxon>
        <taxon>Postciliodesmatophora</taxon>
        <taxon>Heterotrichea</taxon>
        <taxon>Heterotrichida</taxon>
        <taxon>Stentoridae</taxon>
        <taxon>Stentor</taxon>
    </lineage>
</organism>
<evidence type="ECO:0000313" key="2">
    <source>
        <dbReference type="Proteomes" id="UP000187209"/>
    </source>
</evidence>
<proteinExistence type="predicted"/>
<name>A0A1R2CD36_9CILI</name>
<protein>
    <submittedName>
        <fullName evidence="1">Uncharacterized protein</fullName>
    </submittedName>
</protein>
<dbReference type="EMBL" id="MPUH01000191">
    <property type="protein sequence ID" value="OMJ86928.1"/>
    <property type="molecule type" value="Genomic_DNA"/>
</dbReference>
<dbReference type="Proteomes" id="UP000187209">
    <property type="component" value="Unassembled WGS sequence"/>
</dbReference>
<accession>A0A1R2CD36</accession>
<keyword evidence="2" id="KW-1185">Reference proteome</keyword>
<gene>
    <name evidence="1" type="ORF">SteCoe_11483</name>
</gene>
<reference evidence="1 2" key="1">
    <citation type="submission" date="2016-11" db="EMBL/GenBank/DDBJ databases">
        <title>The macronuclear genome of Stentor coeruleus: a giant cell with tiny introns.</title>
        <authorList>
            <person name="Slabodnick M."/>
            <person name="Ruby J.G."/>
            <person name="Reiff S.B."/>
            <person name="Swart E.C."/>
            <person name="Gosai S."/>
            <person name="Prabakaran S."/>
            <person name="Witkowska E."/>
            <person name="Larue G.E."/>
            <person name="Fisher S."/>
            <person name="Freeman R.M."/>
            <person name="Gunawardena J."/>
            <person name="Chu W."/>
            <person name="Stover N.A."/>
            <person name="Gregory B.D."/>
            <person name="Nowacki M."/>
            <person name="Derisi J."/>
            <person name="Roy S.W."/>
            <person name="Marshall W.F."/>
            <person name="Sood P."/>
        </authorList>
    </citation>
    <scope>NUCLEOTIDE SEQUENCE [LARGE SCALE GENOMIC DNA]</scope>
    <source>
        <strain evidence="1">WM001</strain>
    </source>
</reference>
<comment type="caution">
    <text evidence="1">The sequence shown here is derived from an EMBL/GenBank/DDBJ whole genome shotgun (WGS) entry which is preliminary data.</text>
</comment>
<dbReference type="AlphaFoldDB" id="A0A1R2CD36"/>